<dbReference type="EMBL" id="MT778837">
    <property type="protein sequence ID" value="QNH71458.1"/>
    <property type="molecule type" value="Genomic_DNA"/>
</dbReference>
<evidence type="ECO:0000313" key="1">
    <source>
        <dbReference type="EMBL" id="QNH71458.1"/>
    </source>
</evidence>
<evidence type="ECO:0000313" key="2">
    <source>
        <dbReference type="Proteomes" id="UP000515855"/>
    </source>
</evidence>
<gene>
    <name evidence="1" type="ORF">AF3_029</name>
</gene>
<dbReference type="Proteomes" id="UP000515855">
    <property type="component" value="Segment"/>
</dbReference>
<organism evidence="1 2">
    <name type="scientific">Rhizobium phage AF3</name>
    <dbReference type="NCBI Taxonomy" id="2763529"/>
    <lineage>
        <taxon>Viruses</taxon>
        <taxon>Duplodnaviria</taxon>
        <taxon>Heunggongvirae</taxon>
        <taxon>Uroviricota</taxon>
        <taxon>Caudoviricetes</taxon>
        <taxon>Pootjesviridae</taxon>
        <taxon>Innesvirus</taxon>
        <taxon>Innesvirus AF3</taxon>
    </lineage>
</organism>
<reference evidence="1 2" key="1">
    <citation type="submission" date="2020-07" db="EMBL/GenBank/DDBJ databases">
        <title>Complete genome sequence of Rhizobium leguminosarum bacteriophage vB_RlegM_AF3.</title>
        <authorList>
            <person name="Gunathilake D."/>
            <person name="Mackenzie K.D."/>
            <person name="Yost C.K."/>
            <person name="Hynes M.F."/>
        </authorList>
    </citation>
    <scope>NUCLEOTIDE SEQUENCE [LARGE SCALE GENOMIC DNA]</scope>
</reference>
<keyword evidence="2" id="KW-1185">Reference proteome</keyword>
<proteinExistence type="predicted"/>
<sequence length="150" mass="16614">MSSKFACESYASAAEDIANYNEYIDSLCGVCGESNGHRFSCPTLGLLDNVIDGTVVASEEEYQAFEDSLKRFDPEPPSCSPVVSVLPMKLSDGFTDYYVSIQVGDRWITPHVYKIKGRAEYDVANWNYVFFGGEKPSVLDFNTESNDGTD</sequence>
<protein>
    <submittedName>
        <fullName evidence="1">Uncharacterized protein</fullName>
    </submittedName>
</protein>
<name>A0A7G7WW64_9CAUD</name>
<accession>A0A7G7WW64</accession>